<dbReference type="NCBIfam" id="TIGR01552">
    <property type="entry name" value="phd_fam"/>
    <property type="match status" value="1"/>
</dbReference>
<proteinExistence type="inferred from homology"/>
<dbReference type="Proteomes" id="UP000271573">
    <property type="component" value="Chromosome"/>
</dbReference>
<evidence type="ECO:0000256" key="1">
    <source>
        <dbReference type="ARBA" id="ARBA00009981"/>
    </source>
</evidence>
<accession>A0A3G9IKX4</accession>
<dbReference type="RefSeq" id="WP_125567322.1">
    <property type="nucleotide sequence ID" value="NZ_AP019307.1"/>
</dbReference>
<dbReference type="OrthoDB" id="557859at2"/>
<name>A0A3G9IKX4_9ACTN</name>
<reference evidence="3 4" key="1">
    <citation type="submission" date="2018-11" db="EMBL/GenBank/DDBJ databases">
        <title>Complete genome sequence of Nocardioides baekrokdamisoli strain KCTC 39748.</title>
        <authorList>
            <person name="Kang S.W."/>
            <person name="Lee K.C."/>
            <person name="Kim K.K."/>
            <person name="Kim J.S."/>
            <person name="Kim D.S."/>
            <person name="Ko S.H."/>
            <person name="Yang S.H."/>
            <person name="Shin Y.K."/>
            <person name="Lee J.S."/>
        </authorList>
    </citation>
    <scope>NUCLEOTIDE SEQUENCE [LARGE SCALE GENOMIC DNA]</scope>
    <source>
        <strain evidence="3 4">KCTC 39748</strain>
    </source>
</reference>
<dbReference type="Pfam" id="PF02604">
    <property type="entry name" value="PhdYeFM_antitox"/>
    <property type="match status" value="1"/>
</dbReference>
<dbReference type="GO" id="GO:0097351">
    <property type="term" value="F:toxin sequestering activity"/>
    <property type="evidence" value="ECO:0007669"/>
    <property type="project" value="TreeGrafter"/>
</dbReference>
<dbReference type="InterPro" id="IPR051416">
    <property type="entry name" value="phD-YefM_TA_antitoxins"/>
</dbReference>
<dbReference type="EMBL" id="AP019307">
    <property type="protein sequence ID" value="BBH16715.1"/>
    <property type="molecule type" value="Genomic_DNA"/>
</dbReference>
<evidence type="ECO:0000313" key="4">
    <source>
        <dbReference type="Proteomes" id="UP000271573"/>
    </source>
</evidence>
<dbReference type="SUPFAM" id="SSF143120">
    <property type="entry name" value="YefM-like"/>
    <property type="match status" value="1"/>
</dbReference>
<evidence type="ECO:0000256" key="2">
    <source>
        <dbReference type="RuleBase" id="RU362080"/>
    </source>
</evidence>
<dbReference type="PANTHER" id="PTHR35377">
    <property type="entry name" value="ANTITOXIN VAPB49-RELATED-RELATED"/>
    <property type="match status" value="1"/>
</dbReference>
<keyword evidence="4" id="KW-1185">Reference proteome</keyword>
<dbReference type="Gene3D" id="3.40.1620.10">
    <property type="entry name" value="YefM-like domain"/>
    <property type="match status" value="1"/>
</dbReference>
<dbReference type="InterPro" id="IPR006442">
    <property type="entry name" value="Antitoxin_Phd/YefM"/>
</dbReference>
<comment type="function">
    <text evidence="2">Antitoxin component of a type II toxin-antitoxin (TA) system.</text>
</comment>
<gene>
    <name evidence="3" type="primary">vapb4</name>
    <name evidence="3" type="ORF">Back2_10020</name>
</gene>
<protein>
    <recommendedName>
        <fullName evidence="2">Antitoxin</fullName>
    </recommendedName>
</protein>
<dbReference type="InterPro" id="IPR036165">
    <property type="entry name" value="YefM-like_sf"/>
</dbReference>
<sequence>MSTTVASRDLRNHTAEVIRRVRDGETVTITVHGEAVAEVVPVRRKRPDFFYRHEVIAMLDEATADRGLLDDLNAMGDESTDDLGPL</sequence>
<evidence type="ECO:0000313" key="3">
    <source>
        <dbReference type="EMBL" id="BBH16715.1"/>
    </source>
</evidence>
<organism evidence="3 4">
    <name type="scientific">Nocardioides baekrokdamisoli</name>
    <dbReference type="NCBI Taxonomy" id="1804624"/>
    <lineage>
        <taxon>Bacteria</taxon>
        <taxon>Bacillati</taxon>
        <taxon>Actinomycetota</taxon>
        <taxon>Actinomycetes</taxon>
        <taxon>Propionibacteriales</taxon>
        <taxon>Nocardioidaceae</taxon>
        <taxon>Nocardioides</taxon>
    </lineage>
</organism>
<dbReference type="AlphaFoldDB" id="A0A3G9IKX4"/>
<dbReference type="KEGG" id="nbe:Back2_10020"/>
<comment type="similarity">
    <text evidence="1 2">Belongs to the phD/YefM antitoxin family.</text>
</comment>
<dbReference type="PANTHER" id="PTHR35377:SF5">
    <property type="entry name" value="ANTITOXIN VAPB46"/>
    <property type="match status" value="1"/>
</dbReference>